<name>C0ZXA3_RHOE4</name>
<reference evidence="2" key="1">
    <citation type="submission" date="2005-03" db="EMBL/GenBank/DDBJ databases">
        <title>Comparison of the complete genome sequences of Rhodococcus erythropolis PR4 and Rhodococcus opacus B4.</title>
        <authorList>
            <person name="Takarada H."/>
            <person name="Sekine M."/>
            <person name="Hosoyama A."/>
            <person name="Yamada R."/>
            <person name="Fujisawa T."/>
            <person name="Omata S."/>
            <person name="Shimizu A."/>
            <person name="Tsukatani N."/>
            <person name="Tanikawa S."/>
            <person name="Fujita N."/>
            <person name="Harayama S."/>
        </authorList>
    </citation>
    <scope>NUCLEOTIDE SEQUENCE [LARGE SCALE GENOMIC DNA]</scope>
    <source>
        <strain evidence="2">PR4 / NBRC 100887</strain>
    </source>
</reference>
<evidence type="ECO:0000313" key="2">
    <source>
        <dbReference type="Proteomes" id="UP000002204"/>
    </source>
</evidence>
<dbReference type="HOGENOM" id="CLU_841665_0_0_11"/>
<dbReference type="AlphaFoldDB" id="C0ZXA3"/>
<sequence length="330" mass="37658">MGSRHRPTAQDSHQFTKEAPMTTDCHNCGRTVADDFDLCHDCMATLVKNLESVPGLVSDILITRSRQDRMSSNLARGKSAETALPIRLDQYDQRPTQRPFDALTNELVTWARDLDALIGGDLDAALDSRGLRDMVHRHRHSRRPDPASLSQDGALDAELAAIWLSLYAHDLRRHPAVTELFDGIEDAITRCRKAIDRLPELSYKGPCPHVGYDEERQPFTCAADLYVERGEDYVSCPRCWTHHRISDLERAMMREIDDRLFTAAEIERLTRELGEPIPAGTIRSWHSRDVIAPHAWKQADGTVSHYWMRRSDPPMYKFSEVRDARMRGES</sequence>
<dbReference type="Proteomes" id="UP000002204">
    <property type="component" value="Chromosome"/>
</dbReference>
<dbReference type="KEGG" id="rer:RER_22800"/>
<organism evidence="1 2">
    <name type="scientific">Rhodococcus erythropolis (strain PR4 / NBRC 100887)</name>
    <dbReference type="NCBI Taxonomy" id="234621"/>
    <lineage>
        <taxon>Bacteria</taxon>
        <taxon>Bacillati</taxon>
        <taxon>Actinomycetota</taxon>
        <taxon>Actinomycetes</taxon>
        <taxon>Mycobacteriales</taxon>
        <taxon>Nocardiaceae</taxon>
        <taxon>Rhodococcus</taxon>
        <taxon>Rhodococcus erythropolis group</taxon>
    </lineage>
</organism>
<reference evidence="1 2" key="2">
    <citation type="journal article" date="2006" name="Environ. Microbiol.">
        <title>Sequence analysis of three plasmids harboured in Rhodococcus erythropolis strain PR4.</title>
        <authorList>
            <person name="Sekine M."/>
            <person name="Tanikawa S."/>
            <person name="Omata S."/>
            <person name="Saito M."/>
            <person name="Fujisawa T."/>
            <person name="Tsukatani N."/>
            <person name="Tajima T."/>
            <person name="Sekigawa T."/>
            <person name="Kosugi H."/>
            <person name="Matsuo Y."/>
            <person name="Nishiko R."/>
            <person name="Imamura K."/>
            <person name="Ito M."/>
            <person name="Narita H."/>
            <person name="Tago S."/>
            <person name="Fujita N."/>
            <person name="Harayama S."/>
        </authorList>
    </citation>
    <scope>NUCLEOTIDE SEQUENCE [LARGE SCALE GENOMIC DNA]</scope>
    <source>
        <strain evidence="2">PR4 / NBRC 100887</strain>
    </source>
</reference>
<dbReference type="eggNOG" id="ENOG5033FNR">
    <property type="taxonomic scope" value="Bacteria"/>
</dbReference>
<protein>
    <submittedName>
        <fullName evidence="1">Uncharacterized protein</fullName>
    </submittedName>
</protein>
<evidence type="ECO:0000313" key="1">
    <source>
        <dbReference type="EMBL" id="BAH32988.1"/>
    </source>
</evidence>
<accession>C0ZXA3</accession>
<dbReference type="EMBL" id="AP008957">
    <property type="protein sequence ID" value="BAH32988.1"/>
    <property type="molecule type" value="Genomic_DNA"/>
</dbReference>
<gene>
    <name evidence="1" type="ordered locus">RER_22800</name>
</gene>
<proteinExistence type="predicted"/>